<dbReference type="PROSITE" id="PS50004">
    <property type="entry name" value="C2"/>
    <property type="match status" value="2"/>
</dbReference>
<dbReference type="GO" id="GO:0005544">
    <property type="term" value="F:calcium-dependent phospholipid binding"/>
    <property type="evidence" value="ECO:0007669"/>
    <property type="project" value="TreeGrafter"/>
</dbReference>
<dbReference type="InterPro" id="IPR035892">
    <property type="entry name" value="C2_domain_sf"/>
</dbReference>
<dbReference type="GO" id="GO:0070382">
    <property type="term" value="C:exocytic vesicle"/>
    <property type="evidence" value="ECO:0007669"/>
    <property type="project" value="TreeGrafter"/>
</dbReference>
<dbReference type="PANTHER" id="PTHR10024">
    <property type="entry name" value="SYNAPTOTAGMIN"/>
    <property type="match status" value="1"/>
</dbReference>
<dbReference type="FunFam" id="2.60.40.150:FF:000237">
    <property type="entry name" value="Synaptotagmin 15"/>
    <property type="match status" value="1"/>
</dbReference>
<dbReference type="GO" id="GO:0005509">
    <property type="term" value="F:calcium ion binding"/>
    <property type="evidence" value="ECO:0007669"/>
    <property type="project" value="TreeGrafter"/>
</dbReference>
<name>K1R1G6_MAGGI</name>
<feature type="domain" description="C2" evidence="4">
    <location>
        <begin position="237"/>
        <end position="357"/>
    </location>
</feature>
<keyword evidence="3" id="KW-1133">Transmembrane helix</keyword>
<dbReference type="GO" id="GO:0005886">
    <property type="term" value="C:plasma membrane"/>
    <property type="evidence" value="ECO:0007669"/>
    <property type="project" value="TreeGrafter"/>
</dbReference>
<dbReference type="PANTHER" id="PTHR10024:SF377">
    <property type="entry name" value="SYNAPTOTAGMIN-15-LIKE ISOFORM X1"/>
    <property type="match status" value="1"/>
</dbReference>
<dbReference type="InterPro" id="IPR047897">
    <property type="entry name" value="Synaptotagmin-15/17_C2A"/>
</dbReference>
<evidence type="ECO:0000313" key="5">
    <source>
        <dbReference type="EMBL" id="EKC39718.1"/>
    </source>
</evidence>
<feature type="transmembrane region" description="Helical" evidence="3">
    <location>
        <begin position="95"/>
        <end position="119"/>
    </location>
</feature>
<evidence type="ECO:0000259" key="4">
    <source>
        <dbReference type="PROSITE" id="PS50004"/>
    </source>
</evidence>
<dbReference type="GO" id="GO:0001786">
    <property type="term" value="F:phosphatidylserine binding"/>
    <property type="evidence" value="ECO:0007669"/>
    <property type="project" value="TreeGrafter"/>
</dbReference>
<evidence type="ECO:0000256" key="2">
    <source>
        <dbReference type="SAM" id="MobiDB-lite"/>
    </source>
</evidence>
<dbReference type="PRINTS" id="PR00360">
    <property type="entry name" value="C2DOMAIN"/>
</dbReference>
<feature type="region of interest" description="Disordered" evidence="2">
    <location>
        <begin position="143"/>
        <end position="163"/>
    </location>
</feature>
<dbReference type="GO" id="GO:0030276">
    <property type="term" value="F:clathrin binding"/>
    <property type="evidence" value="ECO:0007669"/>
    <property type="project" value="TreeGrafter"/>
</dbReference>
<dbReference type="InParanoid" id="K1R1G6"/>
<dbReference type="GO" id="GO:0017156">
    <property type="term" value="P:calcium-ion regulated exocytosis"/>
    <property type="evidence" value="ECO:0007669"/>
    <property type="project" value="TreeGrafter"/>
</dbReference>
<organism evidence="5">
    <name type="scientific">Magallana gigas</name>
    <name type="common">Pacific oyster</name>
    <name type="synonym">Crassostrea gigas</name>
    <dbReference type="NCBI Taxonomy" id="29159"/>
    <lineage>
        <taxon>Eukaryota</taxon>
        <taxon>Metazoa</taxon>
        <taxon>Spiralia</taxon>
        <taxon>Lophotrochozoa</taxon>
        <taxon>Mollusca</taxon>
        <taxon>Bivalvia</taxon>
        <taxon>Autobranchia</taxon>
        <taxon>Pteriomorphia</taxon>
        <taxon>Ostreida</taxon>
        <taxon>Ostreoidea</taxon>
        <taxon>Ostreidae</taxon>
        <taxon>Magallana</taxon>
    </lineage>
</organism>
<keyword evidence="3" id="KW-0812">Transmembrane</keyword>
<dbReference type="EMBL" id="JH818281">
    <property type="protein sequence ID" value="EKC39718.1"/>
    <property type="molecule type" value="Genomic_DNA"/>
</dbReference>
<proteinExistence type="predicted"/>
<keyword evidence="3" id="KW-0472">Membrane</keyword>
<dbReference type="InterPro" id="IPR000008">
    <property type="entry name" value="C2_dom"/>
</dbReference>
<dbReference type="AlphaFoldDB" id="K1R1G6"/>
<gene>
    <name evidence="5" type="ORF">CGI_10018135</name>
</gene>
<dbReference type="SMART" id="SM00239">
    <property type="entry name" value="C2"/>
    <property type="match status" value="2"/>
</dbReference>
<protein>
    <submittedName>
        <fullName evidence="5">Synaptotagmin-15</fullName>
    </submittedName>
</protein>
<sequence>MRGSYNEIITCRIFHYWDREGIIGPSSVQVVYRSPVTSETLPDYNVESAQNSDHVTQGTMGILGTTDRGGGTTPHTTTPGSALDTDQPWYKDKNLLLTIGYVAGIITFVAFLILILVLCRSWKKRRKWKSEWDESNHILESKSAPISRNPSPKPVKRKSCPDVSPDARGIVVRSMTIDNVPEFSLPPERIQPRSGYDSIQSPTKQHSAHSFVGHVQPDLYKYTHCSDEESLYLAPSAHGRLWFSVLHDVAVEQVHVTLVKVRELPGRGRDNSPRDPFVKMFLLPDERCCKISKVRRKTLSPVYNETFTFQVSSDNLKNRVLRFSVYDVDKRRVRHSLGHILVPLQDLDLTKGDVMYRDLEPNSQVYSSMGEVNIGLRYMPSVEKIKVVIIKARNLRQIDIDQNRHVFVRLQMLHGRKVCKTKNTMQQRASTEPTFNESFSFSVSGKLVDTCSFEISLMTTTKTPFSHDEIYGKTVIGSFMFARGEELLHWQEMVNHPRTSVVKWHQLSGSTHHS</sequence>
<evidence type="ECO:0000256" key="3">
    <source>
        <dbReference type="SAM" id="Phobius"/>
    </source>
</evidence>
<dbReference type="GO" id="GO:0000149">
    <property type="term" value="F:SNARE binding"/>
    <property type="evidence" value="ECO:0007669"/>
    <property type="project" value="TreeGrafter"/>
</dbReference>
<dbReference type="SUPFAM" id="SSF49562">
    <property type="entry name" value="C2 domain (Calcium/lipid-binding domain, CaLB)"/>
    <property type="match status" value="2"/>
</dbReference>
<keyword evidence="1" id="KW-0677">Repeat</keyword>
<evidence type="ECO:0000256" key="1">
    <source>
        <dbReference type="ARBA" id="ARBA00022737"/>
    </source>
</evidence>
<dbReference type="HOGENOM" id="CLU_023008_11_1_1"/>
<feature type="domain" description="C2" evidence="4">
    <location>
        <begin position="368"/>
        <end position="491"/>
    </location>
</feature>
<dbReference type="CDD" id="cd08390">
    <property type="entry name" value="C2A_Synaptotagmin-15-17"/>
    <property type="match status" value="1"/>
</dbReference>
<accession>K1R1G6</accession>
<dbReference type="Pfam" id="PF00168">
    <property type="entry name" value="C2"/>
    <property type="match status" value="2"/>
</dbReference>
<reference evidence="5" key="1">
    <citation type="journal article" date="2012" name="Nature">
        <title>The oyster genome reveals stress adaptation and complexity of shell formation.</title>
        <authorList>
            <person name="Zhang G."/>
            <person name="Fang X."/>
            <person name="Guo X."/>
            <person name="Li L."/>
            <person name="Luo R."/>
            <person name="Xu F."/>
            <person name="Yang P."/>
            <person name="Zhang L."/>
            <person name="Wang X."/>
            <person name="Qi H."/>
            <person name="Xiong Z."/>
            <person name="Que H."/>
            <person name="Xie Y."/>
            <person name="Holland P.W."/>
            <person name="Paps J."/>
            <person name="Zhu Y."/>
            <person name="Wu F."/>
            <person name="Chen Y."/>
            <person name="Wang J."/>
            <person name="Peng C."/>
            <person name="Meng J."/>
            <person name="Yang L."/>
            <person name="Liu J."/>
            <person name="Wen B."/>
            <person name="Zhang N."/>
            <person name="Huang Z."/>
            <person name="Zhu Q."/>
            <person name="Feng Y."/>
            <person name="Mount A."/>
            <person name="Hedgecock D."/>
            <person name="Xu Z."/>
            <person name="Liu Y."/>
            <person name="Domazet-Loso T."/>
            <person name="Du Y."/>
            <person name="Sun X."/>
            <person name="Zhang S."/>
            <person name="Liu B."/>
            <person name="Cheng P."/>
            <person name="Jiang X."/>
            <person name="Li J."/>
            <person name="Fan D."/>
            <person name="Wang W."/>
            <person name="Fu W."/>
            <person name="Wang T."/>
            <person name="Wang B."/>
            <person name="Zhang J."/>
            <person name="Peng Z."/>
            <person name="Li Y."/>
            <person name="Li N."/>
            <person name="Wang J."/>
            <person name="Chen M."/>
            <person name="He Y."/>
            <person name="Tan F."/>
            <person name="Song X."/>
            <person name="Zheng Q."/>
            <person name="Huang R."/>
            <person name="Yang H."/>
            <person name="Du X."/>
            <person name="Chen L."/>
            <person name="Yang M."/>
            <person name="Gaffney P.M."/>
            <person name="Wang S."/>
            <person name="Luo L."/>
            <person name="She Z."/>
            <person name="Ming Y."/>
            <person name="Huang W."/>
            <person name="Zhang S."/>
            <person name="Huang B."/>
            <person name="Zhang Y."/>
            <person name="Qu T."/>
            <person name="Ni P."/>
            <person name="Miao G."/>
            <person name="Wang J."/>
            <person name="Wang Q."/>
            <person name="Steinberg C.E."/>
            <person name="Wang H."/>
            <person name="Li N."/>
            <person name="Qian L."/>
            <person name="Zhang G."/>
            <person name="Li Y."/>
            <person name="Yang H."/>
            <person name="Liu X."/>
            <person name="Wang J."/>
            <person name="Yin Y."/>
            <person name="Wang J."/>
        </authorList>
    </citation>
    <scope>NUCLEOTIDE SEQUENCE [LARGE SCALE GENOMIC DNA]</scope>
    <source>
        <strain evidence="5">05x7-T-G4-1.051#20</strain>
    </source>
</reference>
<feature type="region of interest" description="Disordered" evidence="2">
    <location>
        <begin position="65"/>
        <end position="84"/>
    </location>
</feature>
<dbReference type="Gene3D" id="2.60.40.150">
    <property type="entry name" value="C2 domain"/>
    <property type="match status" value="2"/>
</dbReference>